<dbReference type="EMBL" id="JEMT01028148">
    <property type="protein sequence ID" value="EXX55518.1"/>
    <property type="molecule type" value="Genomic_DNA"/>
</dbReference>
<evidence type="ECO:0000313" key="3">
    <source>
        <dbReference type="EMBL" id="EXX55518.1"/>
    </source>
</evidence>
<protein>
    <recommendedName>
        <fullName evidence="2">Ubiquitin-like domain-containing protein</fullName>
    </recommendedName>
</protein>
<dbReference type="InterPro" id="IPR039540">
    <property type="entry name" value="UBL3-like_ubiquitin_dom"/>
</dbReference>
<dbReference type="HOGENOM" id="CLU_1441751_0_0_1"/>
<sequence>MSAEPQYSPTHSSSNDDTSQPSVTKTLAADNNGDSKQSTVVKTPTQSENRKSQSGGDSTTSSSASSSQASQQDAESKDLEDKVNLTLLLVSGKRHTFAFDPTDTITVVKSRVFNNWPKEWADETPVAVSSLKIVYQGRFLEDGTTLETNKILRGQTTIVHLTIKNVSQHDNDGPKSKDEAPKCHCIIL</sequence>
<comment type="caution">
    <text evidence="3">The sequence shown here is derived from an EMBL/GenBank/DDBJ whole genome shotgun (WGS) entry which is preliminary data.</text>
</comment>
<dbReference type="Gene3D" id="3.10.20.90">
    <property type="entry name" value="Phosphatidylinositol 3-kinase Catalytic Subunit, Chain A, domain 1"/>
    <property type="match status" value="1"/>
</dbReference>
<dbReference type="SMART" id="SM00213">
    <property type="entry name" value="UBQ"/>
    <property type="match status" value="1"/>
</dbReference>
<evidence type="ECO:0000313" key="4">
    <source>
        <dbReference type="Proteomes" id="UP000022910"/>
    </source>
</evidence>
<evidence type="ECO:0000256" key="1">
    <source>
        <dbReference type="SAM" id="MobiDB-lite"/>
    </source>
</evidence>
<dbReference type="EMBL" id="JEMT01028148">
    <property type="protein sequence ID" value="EXX55517.1"/>
    <property type="molecule type" value="Genomic_DNA"/>
</dbReference>
<feature type="domain" description="Ubiquitin-like" evidence="2">
    <location>
        <begin position="83"/>
        <end position="166"/>
    </location>
</feature>
<dbReference type="AlphaFoldDB" id="A0A015LL56"/>
<gene>
    <name evidence="3" type="ORF">RirG_224900</name>
</gene>
<feature type="compositionally biased region" description="Polar residues" evidence="1">
    <location>
        <begin position="1"/>
        <end position="25"/>
    </location>
</feature>
<name>A0A015LL56_RHIIW</name>
<keyword evidence="4" id="KW-1185">Reference proteome</keyword>
<accession>A0A015LL56</accession>
<reference evidence="3 4" key="1">
    <citation type="submission" date="2014-02" db="EMBL/GenBank/DDBJ databases">
        <title>Single nucleus genome sequencing reveals high similarity among nuclei of an endomycorrhizal fungus.</title>
        <authorList>
            <person name="Lin K."/>
            <person name="Geurts R."/>
            <person name="Zhang Z."/>
            <person name="Limpens E."/>
            <person name="Saunders D.G."/>
            <person name="Mu D."/>
            <person name="Pang E."/>
            <person name="Cao H."/>
            <person name="Cha H."/>
            <person name="Lin T."/>
            <person name="Zhou Q."/>
            <person name="Shang Y."/>
            <person name="Li Y."/>
            <person name="Ivanov S."/>
            <person name="Sharma T."/>
            <person name="Velzen R.V."/>
            <person name="Ruijter N.D."/>
            <person name="Aanen D.K."/>
            <person name="Win J."/>
            <person name="Kamoun S."/>
            <person name="Bisseling T."/>
            <person name="Huang S."/>
        </authorList>
    </citation>
    <scope>NUCLEOTIDE SEQUENCE [LARGE SCALE GENOMIC DNA]</scope>
    <source>
        <strain evidence="3">DAOM 197198w</strain>
        <strain evidence="4">DAOM197198w</strain>
    </source>
</reference>
<dbReference type="Pfam" id="PF13881">
    <property type="entry name" value="Rad60-SLD_2"/>
    <property type="match status" value="1"/>
</dbReference>
<dbReference type="PROSITE" id="PS50053">
    <property type="entry name" value="UBIQUITIN_2"/>
    <property type="match status" value="1"/>
</dbReference>
<dbReference type="InterPro" id="IPR029071">
    <property type="entry name" value="Ubiquitin-like_domsf"/>
</dbReference>
<organism evidence="3 4">
    <name type="scientific">Rhizophagus irregularis (strain DAOM 197198w)</name>
    <name type="common">Glomus intraradices</name>
    <dbReference type="NCBI Taxonomy" id="1432141"/>
    <lineage>
        <taxon>Eukaryota</taxon>
        <taxon>Fungi</taxon>
        <taxon>Fungi incertae sedis</taxon>
        <taxon>Mucoromycota</taxon>
        <taxon>Glomeromycotina</taxon>
        <taxon>Glomeromycetes</taxon>
        <taxon>Glomerales</taxon>
        <taxon>Glomeraceae</taxon>
        <taxon>Rhizophagus</taxon>
    </lineage>
</organism>
<dbReference type="PANTHER" id="PTHR13169">
    <property type="entry name" value="UBIQUITIN-LIKE PROTEIN 3 HCG-1 PROTEIN"/>
    <property type="match status" value="1"/>
</dbReference>
<dbReference type="SUPFAM" id="SSF54236">
    <property type="entry name" value="Ubiquitin-like"/>
    <property type="match status" value="1"/>
</dbReference>
<feature type="compositionally biased region" description="Polar residues" evidence="1">
    <location>
        <begin position="32"/>
        <end position="47"/>
    </location>
</feature>
<dbReference type="STRING" id="1432141.A0A015LL56"/>
<dbReference type="PANTHER" id="PTHR13169:SF0">
    <property type="entry name" value="UBIQUITIN-LIKE PROTEIN 3"/>
    <property type="match status" value="1"/>
</dbReference>
<dbReference type="InterPro" id="IPR040015">
    <property type="entry name" value="UBL3-like"/>
</dbReference>
<dbReference type="SMR" id="A0A015LL56"/>
<feature type="region of interest" description="Disordered" evidence="1">
    <location>
        <begin position="1"/>
        <end position="78"/>
    </location>
</feature>
<dbReference type="OrthoDB" id="1043111at2759"/>
<dbReference type="InterPro" id="IPR000626">
    <property type="entry name" value="Ubiquitin-like_dom"/>
</dbReference>
<feature type="compositionally biased region" description="Low complexity" evidence="1">
    <location>
        <begin position="52"/>
        <end position="73"/>
    </location>
</feature>
<evidence type="ECO:0000259" key="2">
    <source>
        <dbReference type="PROSITE" id="PS50053"/>
    </source>
</evidence>
<dbReference type="Proteomes" id="UP000022910">
    <property type="component" value="Unassembled WGS sequence"/>
</dbReference>
<proteinExistence type="predicted"/>